<reference evidence="5" key="1">
    <citation type="submission" date="2020-10" db="EMBL/GenBank/DDBJ databases">
        <title>Bacterium isolated from coastal waters sediment.</title>
        <authorList>
            <person name="Chen R.-J."/>
            <person name="Lu D.-C."/>
            <person name="Zhu K.-L."/>
            <person name="Du Z.-J."/>
        </authorList>
    </citation>
    <scope>NUCLEOTIDE SEQUENCE</scope>
    <source>
        <strain evidence="5">N1Y112</strain>
    </source>
</reference>
<dbReference type="InterPro" id="IPR010123">
    <property type="entry name" value="PHA_synth_III_E"/>
</dbReference>
<feature type="coiled-coil region" evidence="4">
    <location>
        <begin position="267"/>
        <end position="327"/>
    </location>
</feature>
<evidence type="ECO:0000313" key="6">
    <source>
        <dbReference type="Proteomes" id="UP000640333"/>
    </source>
</evidence>
<keyword evidence="4" id="KW-0175">Coiled coil</keyword>
<comment type="pathway">
    <text evidence="1">Biopolymer metabolism; poly-(R)-3-hydroxybutanoate biosynthesis.</text>
</comment>
<proteinExistence type="predicted"/>
<keyword evidence="6" id="KW-1185">Reference proteome</keyword>
<evidence type="ECO:0000256" key="2">
    <source>
        <dbReference type="ARBA" id="ARBA00019066"/>
    </source>
</evidence>
<gene>
    <name evidence="5" type="ORF">IOQ59_02905</name>
</gene>
<evidence type="ECO:0000256" key="3">
    <source>
        <dbReference type="ARBA" id="ARBA00022752"/>
    </source>
</evidence>
<organism evidence="5 6">
    <name type="scientific">Pontibacterium sinense</name>
    <dbReference type="NCBI Taxonomy" id="2781979"/>
    <lineage>
        <taxon>Bacteria</taxon>
        <taxon>Pseudomonadati</taxon>
        <taxon>Pseudomonadota</taxon>
        <taxon>Gammaproteobacteria</taxon>
        <taxon>Oceanospirillales</taxon>
        <taxon>Oceanospirillaceae</taxon>
        <taxon>Pontibacterium</taxon>
    </lineage>
</organism>
<accession>A0A8J7FJZ3</accession>
<dbReference type="UniPathway" id="UPA00917"/>
<dbReference type="AlphaFoldDB" id="A0A8J7FJZ3"/>
<comment type="caution">
    <text evidence="5">The sequence shown here is derived from an EMBL/GenBank/DDBJ whole genome shotgun (WGS) entry which is preliminary data.</text>
</comment>
<name>A0A8J7FJZ3_9GAMM</name>
<dbReference type="GO" id="GO:0042619">
    <property type="term" value="P:poly-hydroxybutyrate biosynthetic process"/>
    <property type="evidence" value="ECO:0007669"/>
    <property type="project" value="UniProtKB-KW"/>
</dbReference>
<evidence type="ECO:0000256" key="1">
    <source>
        <dbReference type="ARBA" id="ARBA00004683"/>
    </source>
</evidence>
<evidence type="ECO:0000313" key="5">
    <source>
        <dbReference type="EMBL" id="MBE9396207.1"/>
    </source>
</evidence>
<protein>
    <recommendedName>
        <fullName evidence="2">Poly(3-hydroxyalkanoate) polymerase subunit PhaE</fullName>
    </recommendedName>
</protein>
<dbReference type="EMBL" id="JADEYS010000002">
    <property type="protein sequence ID" value="MBE9396207.1"/>
    <property type="molecule type" value="Genomic_DNA"/>
</dbReference>
<keyword evidence="3" id="KW-0583">PHB biosynthesis</keyword>
<dbReference type="Proteomes" id="UP000640333">
    <property type="component" value="Unassembled WGS sequence"/>
</dbReference>
<sequence length="330" mass="38241">MSDELNQQMKNWLEAQNAYWQTLGESSDELKNPEGWLEFIKRYQSSAGEALPQQFSQLMDVLSAQSHNFNTYGEDLIRQFRNSAGDQQVDSAVSEFQKYMQKQTTELLMRQWQLPEQVAALFKTHSFHDDLLFENPFISGMKSLLETPVVGSNPELQANSREAIRLLLEYQEALSAYIRHYGEINQEASARMTTRIAQREQPIDTLHELHNIWVESYESAYSDTVFTDVYQQAHGRISNALMSLRNFAQNARDVYFQSAGLATRKGLDTALHRQHQLRKEMRQTRRQINTLNDAVSELQSQTLKELLDEMRNEIANLRGEVTALKKKLKE</sequence>
<dbReference type="Pfam" id="PF09712">
    <property type="entry name" value="PHA_synth_III_E"/>
    <property type="match status" value="1"/>
</dbReference>
<dbReference type="RefSeq" id="WP_193951758.1">
    <property type="nucleotide sequence ID" value="NZ_JADEYS010000002.1"/>
</dbReference>
<evidence type="ECO:0000256" key="4">
    <source>
        <dbReference type="SAM" id="Coils"/>
    </source>
</evidence>